<protein>
    <recommendedName>
        <fullName evidence="4">Protein NO VEIN C-terminal domain-containing protein</fullName>
    </recommendedName>
</protein>
<evidence type="ECO:0008006" key="4">
    <source>
        <dbReference type="Google" id="ProtNLM"/>
    </source>
</evidence>
<dbReference type="PANTHER" id="PTHR32387">
    <property type="entry name" value="WU:FJ29H11"/>
    <property type="match status" value="1"/>
</dbReference>
<sequence length="1612" mass="183023">MVVPGTKEVQASCAFIDQLRIKTGGITDEDRKFLQERPHLLETINSLRSQLGASTKILSQNLYNTAARFIYELIQNAEDNNYTKSPNPPHVSPTLRQDRIIIDSNEDGFSRGNIEAICAVGKSTKQFSEGYIGEKGIGFKSVFTVANRVHIQSGPHSFAFNYDPQDKNDGGLGMVTPLNQEHDKSIPNDVGTRLILYLKEECDREALYKEFTDLPETLLLFLKKLKRLSIDISIPSLESRKLEFSLQQTLSSTPHNFVTIQKRDGASVSDQKYFIKKRNVTNMPAVPARQNIESAEVVLAFPVEKFHTPIIEDQNTFAFLPLRKFGFKFMIQSDFITQANREDVCDDGSSNSQWNQRLLSEVVRTFFHALEDSHGFLQYRSMKYNWVRYLTTTPIIQGFWERLRQRLHSEICNRKLFYARGIDRTLHHASHLRIISPLFRDDQGNPLLSQEGVQGNYDISENYDGKLDLPILKTLGVQDLSHWDFLQRLQQDLATDSSRMKSKSTTAQWHDKMATVLSKSISTKRCKDLLVRLEIVPLATGRWARPLKASIFWPTSAGVNIPSDLGLAMVSSTALEIDSRKKLFQSLGVEEYGPADVFKMIESRYKAVFGVNQIHHSEHIKFLFGHHGELNANDCLIPLLTHEGKLYNTSNNLPGDMAFGTANGNMYCSEARGQYALLTLLNGRTPPKLEGKIHWPHPDYYEALKECTLNGGISGEEWFRSRFRLHTLPCLRTRETTDKNFPKMSPELQYIISDLPHYLLGVLAACWSQYPSSKGWIAAIQEAKVPILESLEMRELKSSFLPLPRLKHIVSSMALEKDFGFLKELAGMTDADASRWNFLSTFGVGLEENVDFWLALYQQLCHPNNVKIDDIFTIYRRLQTFVSADDVQTIQITRYQPLYCLFVETLHLRNATLDDFLQYLEHIQKEEAYVQDIKEERRITAIYRTLSDIKPELPTPSPGNSSRIVGTLVLQAEAQIDSIEKIRNHFERAKLIYYPPNRSWHAPSDCVWADDTVSLPHKVSLSTAYKGLTSFFHKTLAIPKPSLDMHILALCQKALENPEKSRILEEMRNICALQPTEVLLRSKLSDSKFLPIRNCAGDLTWASASSTYAIIDRREYGTVFAGKICLLDFTLEAVHSLRPFLSALGLQCRYLSALVKEETKVQEGLLDQYFTNDLRQKAYAICRYAVHFGSADPVSTYDLLQNLEVYTSDGISKVVSITQLGPPISVSVSTAYCHLSSTDNQMKVYIPRNLNNQHISLCRTLPTLLLKHFGIEDTKTGAQLGAIITARSLVNVDCILEEDGIIDVPGVVREQTDQESDSSNDANLVDINVFTPERPSTTGYNSSGRGYFASPGSEPRRSSSTSNDPFLTPATSVSSHSPLPPDRQDLYGKLIDMVIKQADRVEGLPKKGDLRATSLETELGFTSERALYSAVQGEYKFKTGAAGELFVYEILSRLELPGFSLDNWQSTIRHRVNVHDKYRDLVRWSGRETADIVYRDEANKLTAMLISKGYLSREKWVDRTPTYYLEVKTTTGPLEQPFFCSQNQYDRMEKLELSEDRIDGEIYLIVRVFSSGETRMGLKLYLDPATLRKKHELTFVSDRYAVTPLREVDRYL</sequence>
<evidence type="ECO:0000313" key="3">
    <source>
        <dbReference type="Proteomes" id="UP000799302"/>
    </source>
</evidence>
<dbReference type="SUPFAM" id="SSF55874">
    <property type="entry name" value="ATPase domain of HSP90 chaperone/DNA topoisomerase II/histidine kinase"/>
    <property type="match status" value="1"/>
</dbReference>
<dbReference type="Proteomes" id="UP000799302">
    <property type="component" value="Unassembled WGS sequence"/>
</dbReference>
<reference evidence="2" key="1">
    <citation type="journal article" date="2020" name="Stud. Mycol.">
        <title>101 Dothideomycetes genomes: a test case for predicting lifestyles and emergence of pathogens.</title>
        <authorList>
            <person name="Haridas S."/>
            <person name="Albert R."/>
            <person name="Binder M."/>
            <person name="Bloem J."/>
            <person name="Labutti K."/>
            <person name="Salamov A."/>
            <person name="Andreopoulos B."/>
            <person name="Baker S."/>
            <person name="Barry K."/>
            <person name="Bills G."/>
            <person name="Bluhm B."/>
            <person name="Cannon C."/>
            <person name="Castanera R."/>
            <person name="Culley D."/>
            <person name="Daum C."/>
            <person name="Ezra D."/>
            <person name="Gonzalez J."/>
            <person name="Henrissat B."/>
            <person name="Kuo A."/>
            <person name="Liang C."/>
            <person name="Lipzen A."/>
            <person name="Lutzoni F."/>
            <person name="Magnuson J."/>
            <person name="Mondo S."/>
            <person name="Nolan M."/>
            <person name="Ohm R."/>
            <person name="Pangilinan J."/>
            <person name="Park H.-J."/>
            <person name="Ramirez L."/>
            <person name="Alfaro M."/>
            <person name="Sun H."/>
            <person name="Tritt A."/>
            <person name="Yoshinaga Y."/>
            <person name="Zwiers L.-H."/>
            <person name="Turgeon B."/>
            <person name="Goodwin S."/>
            <person name="Spatafora J."/>
            <person name="Crous P."/>
            <person name="Grigoriev I."/>
        </authorList>
    </citation>
    <scope>NUCLEOTIDE SEQUENCE</scope>
    <source>
        <strain evidence="2">CBS 115976</strain>
    </source>
</reference>
<dbReference type="PANTHER" id="PTHR32387:SF0">
    <property type="entry name" value="PROTEIN NO VEIN"/>
    <property type="match status" value="1"/>
</dbReference>
<name>A0A6A6U7E8_9PEZI</name>
<dbReference type="NCBIfam" id="NF047352">
    <property type="entry name" value="P_loop_sacsin"/>
    <property type="match status" value="1"/>
</dbReference>
<feature type="compositionally biased region" description="Polar residues" evidence="1">
    <location>
        <begin position="1358"/>
        <end position="1377"/>
    </location>
</feature>
<evidence type="ECO:0000313" key="2">
    <source>
        <dbReference type="EMBL" id="KAF2667223.1"/>
    </source>
</evidence>
<proteinExistence type="predicted"/>
<keyword evidence="3" id="KW-1185">Reference proteome</keyword>
<dbReference type="OrthoDB" id="1262810at2759"/>
<gene>
    <name evidence="2" type="ORF">BT63DRAFT_481662</name>
</gene>
<dbReference type="InterPro" id="IPR036890">
    <property type="entry name" value="HATPase_C_sf"/>
</dbReference>
<dbReference type="InterPro" id="IPR052957">
    <property type="entry name" value="Auxin_embryo_med"/>
</dbReference>
<feature type="compositionally biased region" description="Polar residues" evidence="1">
    <location>
        <begin position="1334"/>
        <end position="1344"/>
    </location>
</feature>
<feature type="region of interest" description="Disordered" evidence="1">
    <location>
        <begin position="1310"/>
        <end position="1381"/>
    </location>
</feature>
<accession>A0A6A6U7E8</accession>
<dbReference type="EMBL" id="MU004238">
    <property type="protein sequence ID" value="KAF2667223.1"/>
    <property type="molecule type" value="Genomic_DNA"/>
</dbReference>
<evidence type="ECO:0000256" key="1">
    <source>
        <dbReference type="SAM" id="MobiDB-lite"/>
    </source>
</evidence>
<dbReference type="Gene3D" id="3.30.565.10">
    <property type="entry name" value="Histidine kinase-like ATPase, C-terminal domain"/>
    <property type="match status" value="1"/>
</dbReference>
<organism evidence="2 3">
    <name type="scientific">Microthyrium microscopicum</name>
    <dbReference type="NCBI Taxonomy" id="703497"/>
    <lineage>
        <taxon>Eukaryota</taxon>
        <taxon>Fungi</taxon>
        <taxon>Dikarya</taxon>
        <taxon>Ascomycota</taxon>
        <taxon>Pezizomycotina</taxon>
        <taxon>Dothideomycetes</taxon>
        <taxon>Dothideomycetes incertae sedis</taxon>
        <taxon>Microthyriales</taxon>
        <taxon>Microthyriaceae</taxon>
        <taxon>Microthyrium</taxon>
    </lineage>
</organism>